<comment type="catalytic activity">
    <reaction evidence="7">
        <text>[glutamine synthetase]-O(4)-(5'-adenylyl)-L-tyrosine + phosphate = [glutamine synthetase]-L-tyrosine + ADP</text>
        <dbReference type="Rhea" id="RHEA:43716"/>
        <dbReference type="Rhea" id="RHEA-COMP:10660"/>
        <dbReference type="Rhea" id="RHEA-COMP:10661"/>
        <dbReference type="ChEBI" id="CHEBI:43474"/>
        <dbReference type="ChEBI" id="CHEBI:46858"/>
        <dbReference type="ChEBI" id="CHEBI:83624"/>
        <dbReference type="ChEBI" id="CHEBI:456216"/>
        <dbReference type="EC" id="2.7.7.89"/>
    </reaction>
</comment>
<dbReference type="HAMAP" id="MF_00802">
    <property type="entry name" value="GlnE"/>
    <property type="match status" value="1"/>
</dbReference>
<dbReference type="InterPro" id="IPR023057">
    <property type="entry name" value="GlnE"/>
</dbReference>
<dbReference type="EC" id="2.7.7.89" evidence="7"/>
<dbReference type="EC" id="2.7.7.42" evidence="7"/>
<dbReference type="RefSeq" id="WP_331703118.1">
    <property type="nucleotide sequence ID" value="NZ_JAZHBO010000001.1"/>
</dbReference>
<organism evidence="10 11">
    <name type="scientific">Aquilutibacter rugosus</name>
    <dbReference type="NCBI Taxonomy" id="3115820"/>
    <lineage>
        <taxon>Bacteria</taxon>
        <taxon>Pseudomonadati</taxon>
        <taxon>Pseudomonadota</taxon>
        <taxon>Gammaproteobacteria</taxon>
        <taxon>Lysobacterales</taxon>
        <taxon>Lysobacteraceae</taxon>
        <taxon>Aquilutibacter</taxon>
    </lineage>
</organism>
<evidence type="ECO:0000256" key="6">
    <source>
        <dbReference type="ARBA" id="ARBA00023268"/>
    </source>
</evidence>
<name>A0ABU7UWM0_9GAMM</name>
<dbReference type="GO" id="GO:0008882">
    <property type="term" value="F:[glutamate-ammonia-ligase] adenylyltransferase activity"/>
    <property type="evidence" value="ECO:0007669"/>
    <property type="project" value="UniProtKB-EC"/>
</dbReference>
<protein>
    <recommendedName>
        <fullName evidence="7">Bifunctional glutamine synthetase adenylyltransferase/adenylyl-removing enzyme</fullName>
    </recommendedName>
    <alternativeName>
        <fullName evidence="7">ATP:glutamine synthetase adenylyltransferase</fullName>
    </alternativeName>
    <alternativeName>
        <fullName evidence="7">ATase</fullName>
    </alternativeName>
    <domain>
        <recommendedName>
            <fullName evidence="7">Glutamine synthetase adenylyl-L-tyrosine phosphorylase</fullName>
            <ecNumber evidence="7">2.7.7.89</ecNumber>
        </recommendedName>
        <alternativeName>
            <fullName evidence="7">Adenylyl removase</fullName>
            <shortName evidence="7">AR</shortName>
            <shortName evidence="7">AT-N</shortName>
        </alternativeName>
    </domain>
    <domain>
        <recommendedName>
            <fullName evidence="7">Glutamine synthetase adenylyl transferase</fullName>
            <ecNumber evidence="7">2.7.7.42</ecNumber>
        </recommendedName>
        <alternativeName>
            <fullName evidence="7">Adenylyl transferase</fullName>
            <shortName evidence="7">AT</shortName>
            <shortName evidence="7">AT-C</shortName>
        </alternativeName>
    </domain>
</protein>
<evidence type="ECO:0000313" key="10">
    <source>
        <dbReference type="EMBL" id="MEF2154977.1"/>
    </source>
</evidence>
<dbReference type="GO" id="GO:0047388">
    <property type="term" value="F:[glutamine synthetase]-adenylyl-L-tyrosine phosphorylase activity"/>
    <property type="evidence" value="ECO:0007669"/>
    <property type="project" value="UniProtKB-EC"/>
</dbReference>
<sequence length="905" mass="100354">MSSAADPVTDFETNVQRVRAASDLFDSVMDRDPEFIERLRADDGSDWPVPPLPADDSKAWPRLLRQHRKQQSARIIWRDVLGMDTLPETMQRISNLADVCMQAGLAAIQADFELRHGVVRDAQGHRIEPVIFGLGKLGGGELNFSSDVDLVIGFEEHGESDGPRPLAAETYFTRLCQQWIKLLDEVTVDGFCHRVDMRLRPYGNSGRLVWSFAAMELYFQSEGRDWERYAWQKARVVAGDVAAGARFLNTLRPFVYRRYLDFTALDGVREMKASIQAEVARNDRQSDIKRGPGGIREIEFLVQALQLIRGGRDASLRTPSLLKALDALVAAGELTAENADQLRELYRFLRVLENRIQMLRDEQTHDVPAAASDRERVAIGLGYANWAALQADLDVVRTAVQQEFNALLAPRKAQAVAGSLQDYWRALPDHGDGAVLQSLGYADALAADTALRDLLRGPGVRQLSPTARARFDRVMQVMVEDAGRADAPLVTLKRLISLLQAILRRSAYIALLDEQPAALKRLVQVVGESALMAERVSLHPLLLDELLDTRAAGSGMQLQAVELAIDEIVFDGDPDLPLRQLNEIRQTASFRAALAFRDGRIDAHTAARQLADLAQLCLVAVFRWVRTEMQDAHGALPGAEFAAIGYGSLGARELNFGSDLDLVFLYDAPADAVSTGPRPLDAARYFARLAQKLVAYLAVQTAAGHLFEVDMRLRPDGAKGLLVSSFSAYAQYQRERAWTWEHQALVRSRPIAGDAQLCERFTQLRAEILSRPRDVQGLHDEIAQMRARMRKELDRSSASLLDLKQGRGALVDLEFHLQQQVLEHAAKSPQWLEDTGNLELLQRLDGDTDALRSAYLALLDQGLRCGLDRRPRLVPRTPAIEASAAVISARTPAFAADPSVASAGR</sequence>
<dbReference type="Pfam" id="PF03710">
    <property type="entry name" value="GlnE"/>
    <property type="match status" value="2"/>
</dbReference>
<comment type="catalytic activity">
    <reaction evidence="7">
        <text>[glutamine synthetase]-L-tyrosine + ATP = [glutamine synthetase]-O(4)-(5'-adenylyl)-L-tyrosine + diphosphate</text>
        <dbReference type="Rhea" id="RHEA:18589"/>
        <dbReference type="Rhea" id="RHEA-COMP:10660"/>
        <dbReference type="Rhea" id="RHEA-COMP:10661"/>
        <dbReference type="ChEBI" id="CHEBI:30616"/>
        <dbReference type="ChEBI" id="CHEBI:33019"/>
        <dbReference type="ChEBI" id="CHEBI:46858"/>
        <dbReference type="ChEBI" id="CHEBI:83624"/>
        <dbReference type="EC" id="2.7.7.42"/>
    </reaction>
</comment>
<dbReference type="PANTHER" id="PTHR30621">
    <property type="entry name" value="GLUTAMINE SYNTHETASE ADENYLYLTRANSFERASE"/>
    <property type="match status" value="1"/>
</dbReference>
<dbReference type="Gene3D" id="3.30.460.10">
    <property type="entry name" value="Beta Polymerase, domain 2"/>
    <property type="match status" value="2"/>
</dbReference>
<dbReference type="EMBL" id="JAZHBO010000001">
    <property type="protein sequence ID" value="MEF2154977.1"/>
    <property type="molecule type" value="Genomic_DNA"/>
</dbReference>
<evidence type="ECO:0000256" key="3">
    <source>
        <dbReference type="ARBA" id="ARBA00022741"/>
    </source>
</evidence>
<comment type="function">
    <text evidence="7">Involved in the regulation of glutamine synthetase GlnA, a key enzyme in the process to assimilate ammonia. When cellular nitrogen levels are high, the C-terminal adenylyl transferase (AT) inactivates GlnA by covalent transfer of an adenylyl group from ATP to specific tyrosine residue of GlnA, thus reducing its activity. Conversely, when nitrogen levels are low, the N-terminal adenylyl removase (AR) activates GlnA by removing the adenylyl group by phosphorolysis, increasing its activity. The regulatory region of GlnE binds the signal transduction protein PII (GlnB) which indicates the nitrogen status of the cell.</text>
</comment>
<gene>
    <name evidence="7 10" type="primary">glnE</name>
    <name evidence="10" type="ORF">V3390_01810</name>
</gene>
<dbReference type="Gene3D" id="1.20.120.1510">
    <property type="match status" value="1"/>
</dbReference>
<keyword evidence="10" id="KW-0436">Ligase</keyword>
<comment type="caution">
    <text evidence="10">The sequence shown here is derived from an EMBL/GenBank/DDBJ whole genome shotgun (WGS) entry which is preliminary data.</text>
</comment>
<feature type="domain" description="Glutamate-ammonia ligase adenylyltransferase repeated" evidence="8">
    <location>
        <begin position="56"/>
        <end position="249"/>
    </location>
</feature>
<evidence type="ECO:0000256" key="1">
    <source>
        <dbReference type="ARBA" id="ARBA00022679"/>
    </source>
</evidence>
<evidence type="ECO:0000256" key="4">
    <source>
        <dbReference type="ARBA" id="ARBA00022840"/>
    </source>
</evidence>
<dbReference type="Pfam" id="PF08335">
    <property type="entry name" value="GlnD_UR_UTase"/>
    <property type="match status" value="1"/>
</dbReference>
<proteinExistence type="inferred from homology"/>
<accession>A0ABU7UWM0</accession>
<evidence type="ECO:0000259" key="9">
    <source>
        <dbReference type="Pfam" id="PF08335"/>
    </source>
</evidence>
<dbReference type="NCBIfam" id="NF008292">
    <property type="entry name" value="PRK11072.1"/>
    <property type="match status" value="1"/>
</dbReference>
<feature type="region of interest" description="Adenylyl removase" evidence="7">
    <location>
        <begin position="1"/>
        <end position="411"/>
    </location>
</feature>
<feature type="domain" description="Glutamate-ammonia ligase adenylyltransferase repeated" evidence="8">
    <location>
        <begin position="520"/>
        <end position="762"/>
    </location>
</feature>
<keyword evidence="4 7" id="KW-0067">ATP-binding</keyword>
<keyword evidence="3 7" id="KW-0547">Nucleotide-binding</keyword>
<evidence type="ECO:0000256" key="7">
    <source>
        <dbReference type="HAMAP-Rule" id="MF_00802"/>
    </source>
</evidence>
<dbReference type="CDD" id="cd05401">
    <property type="entry name" value="NT_GlnE_GlnD_like"/>
    <property type="match status" value="2"/>
</dbReference>
<dbReference type="InterPro" id="IPR013546">
    <property type="entry name" value="PII_UdlTrfase/GS_AdlTrfase"/>
</dbReference>
<evidence type="ECO:0000256" key="5">
    <source>
        <dbReference type="ARBA" id="ARBA00022842"/>
    </source>
</evidence>
<keyword evidence="1 7" id="KW-0808">Transferase</keyword>
<dbReference type="SUPFAM" id="SSF81301">
    <property type="entry name" value="Nucleotidyltransferase"/>
    <property type="match status" value="2"/>
</dbReference>
<dbReference type="Proteomes" id="UP001356170">
    <property type="component" value="Unassembled WGS sequence"/>
</dbReference>
<dbReference type="InterPro" id="IPR005190">
    <property type="entry name" value="GlnE_rpt_dom"/>
</dbReference>
<evidence type="ECO:0000259" key="8">
    <source>
        <dbReference type="Pfam" id="PF03710"/>
    </source>
</evidence>
<keyword evidence="2 7" id="KW-0548">Nucleotidyltransferase</keyword>
<evidence type="ECO:0000256" key="2">
    <source>
        <dbReference type="ARBA" id="ARBA00022695"/>
    </source>
</evidence>
<comment type="similarity">
    <text evidence="7">Belongs to the GlnE family.</text>
</comment>
<dbReference type="Gene3D" id="1.20.120.330">
    <property type="entry name" value="Nucleotidyltransferases domain 2"/>
    <property type="match status" value="2"/>
</dbReference>
<reference evidence="10 11" key="1">
    <citation type="submission" date="2024-01" db="EMBL/GenBank/DDBJ databases">
        <title>Novel species of the genus Luteimonas isolated from rivers.</title>
        <authorList>
            <person name="Lu H."/>
        </authorList>
    </citation>
    <scope>NUCLEOTIDE SEQUENCE [LARGE SCALE GENOMIC DNA]</scope>
    <source>
        <strain evidence="10 11">FXH3W</strain>
    </source>
</reference>
<comment type="cofactor">
    <cofactor evidence="7">
        <name>Mg(2+)</name>
        <dbReference type="ChEBI" id="CHEBI:18420"/>
    </cofactor>
</comment>
<feature type="region of interest" description="Adenylyl transferase" evidence="7">
    <location>
        <begin position="418"/>
        <end position="905"/>
    </location>
</feature>
<feature type="domain" description="PII-uridylyltransferase/Glutamine-synthetase adenylyltransferase" evidence="9">
    <location>
        <begin position="269"/>
        <end position="407"/>
    </location>
</feature>
<keyword evidence="5 7" id="KW-0460">Magnesium</keyword>
<keyword evidence="6 7" id="KW-0511">Multifunctional enzyme</keyword>
<dbReference type="InterPro" id="IPR043519">
    <property type="entry name" value="NT_sf"/>
</dbReference>
<dbReference type="PANTHER" id="PTHR30621:SF0">
    <property type="entry name" value="BIFUNCTIONAL GLUTAMINE SYNTHETASE ADENYLYLTRANSFERASE_ADENYLYL-REMOVING ENZYME"/>
    <property type="match status" value="1"/>
</dbReference>
<dbReference type="GO" id="GO:0016874">
    <property type="term" value="F:ligase activity"/>
    <property type="evidence" value="ECO:0007669"/>
    <property type="project" value="UniProtKB-KW"/>
</dbReference>
<evidence type="ECO:0000313" key="11">
    <source>
        <dbReference type="Proteomes" id="UP001356170"/>
    </source>
</evidence>
<dbReference type="SUPFAM" id="SSF81593">
    <property type="entry name" value="Nucleotidyltransferase substrate binding subunit/domain"/>
    <property type="match status" value="2"/>
</dbReference>
<keyword evidence="11" id="KW-1185">Reference proteome</keyword>